<dbReference type="CDD" id="cd03035">
    <property type="entry name" value="ArsC_Yffb"/>
    <property type="match status" value="1"/>
</dbReference>
<organism evidence="3 4">
    <name type="scientific">Viridibacterium curvum</name>
    <dbReference type="NCBI Taxonomy" id="1101404"/>
    <lineage>
        <taxon>Bacteria</taxon>
        <taxon>Pseudomonadati</taxon>
        <taxon>Pseudomonadota</taxon>
        <taxon>Betaproteobacteria</taxon>
        <taxon>Rhodocyclales</taxon>
        <taxon>Rhodocyclaceae</taxon>
        <taxon>Viridibacterium</taxon>
    </lineage>
</organism>
<reference evidence="4" key="1">
    <citation type="journal article" date="2019" name="Int. J. Syst. Evol. Microbiol.">
        <title>The Global Catalogue of Microorganisms (GCM) 10K type strain sequencing project: providing services to taxonomists for standard genome sequencing and annotation.</title>
        <authorList>
            <consortium name="The Broad Institute Genomics Platform"/>
            <consortium name="The Broad Institute Genome Sequencing Center for Infectious Disease"/>
            <person name="Wu L."/>
            <person name="Ma J."/>
        </authorList>
    </citation>
    <scope>NUCLEOTIDE SEQUENCE [LARGE SCALE GENOMIC DNA]</scope>
    <source>
        <strain evidence="4">JCM 18715</strain>
    </source>
</reference>
<dbReference type="Gene3D" id="3.40.30.10">
    <property type="entry name" value="Glutaredoxin"/>
    <property type="match status" value="1"/>
</dbReference>
<evidence type="ECO:0000313" key="3">
    <source>
        <dbReference type="EMBL" id="GAA5159725.1"/>
    </source>
</evidence>
<comment type="similarity">
    <text evidence="1 2">Belongs to the ArsC family.</text>
</comment>
<dbReference type="PANTHER" id="PTHR30041:SF8">
    <property type="entry name" value="PROTEIN YFFB"/>
    <property type="match status" value="1"/>
</dbReference>
<dbReference type="PANTHER" id="PTHR30041">
    <property type="entry name" value="ARSENATE REDUCTASE"/>
    <property type="match status" value="1"/>
</dbReference>
<dbReference type="EMBL" id="BAABLD010000002">
    <property type="protein sequence ID" value="GAA5159725.1"/>
    <property type="molecule type" value="Genomic_DNA"/>
</dbReference>
<protein>
    <submittedName>
        <fullName evidence="3">ArsC family reductase</fullName>
    </submittedName>
</protein>
<name>A0ABP9QCR5_9RHOO</name>
<accession>A0ABP9QCR5</accession>
<sequence>MITLYGIPNCDSVKKGRTWLDDKGMAYAFHDFRKQGLDSALLKGWLKQADWKVLLNTKGTTWRKLSEEERTNPDLAKATELMLAYPTLIKRPVVAHAGGLLVGFDAERWQAELSA</sequence>
<dbReference type="NCBIfam" id="NF008107">
    <property type="entry name" value="PRK10853.1"/>
    <property type="match status" value="1"/>
</dbReference>
<evidence type="ECO:0000256" key="2">
    <source>
        <dbReference type="PROSITE-ProRule" id="PRU01282"/>
    </source>
</evidence>
<dbReference type="InterPro" id="IPR036249">
    <property type="entry name" value="Thioredoxin-like_sf"/>
</dbReference>
<evidence type="ECO:0000313" key="4">
    <source>
        <dbReference type="Proteomes" id="UP001500547"/>
    </source>
</evidence>
<comment type="caution">
    <text evidence="3">The sequence shown here is derived from an EMBL/GenBank/DDBJ whole genome shotgun (WGS) entry which is preliminary data.</text>
</comment>
<dbReference type="InterPro" id="IPR006660">
    <property type="entry name" value="Arsenate_reductase-like"/>
</dbReference>
<dbReference type="Proteomes" id="UP001500547">
    <property type="component" value="Unassembled WGS sequence"/>
</dbReference>
<proteinExistence type="inferred from homology"/>
<keyword evidence="4" id="KW-1185">Reference proteome</keyword>
<gene>
    <name evidence="3" type="ORF">GCM10025770_06490</name>
</gene>
<dbReference type="SUPFAM" id="SSF52833">
    <property type="entry name" value="Thioredoxin-like"/>
    <property type="match status" value="1"/>
</dbReference>
<dbReference type="Pfam" id="PF03960">
    <property type="entry name" value="ArsC"/>
    <property type="match status" value="1"/>
</dbReference>
<evidence type="ECO:0000256" key="1">
    <source>
        <dbReference type="ARBA" id="ARBA00007198"/>
    </source>
</evidence>
<dbReference type="RefSeq" id="WP_345531402.1">
    <property type="nucleotide sequence ID" value="NZ_BAABLD010000002.1"/>
</dbReference>
<dbReference type="NCBIfam" id="TIGR01617">
    <property type="entry name" value="arsC_related"/>
    <property type="match status" value="1"/>
</dbReference>
<dbReference type="PROSITE" id="PS51353">
    <property type="entry name" value="ARSC"/>
    <property type="match status" value="1"/>
</dbReference>
<dbReference type="InterPro" id="IPR006504">
    <property type="entry name" value="Tscrpt_reg_Spx/MgsR"/>
</dbReference>